<feature type="repeat" description="TPR" evidence="4">
    <location>
        <begin position="936"/>
        <end position="969"/>
    </location>
</feature>
<dbReference type="SMART" id="SM00028">
    <property type="entry name" value="TPR"/>
    <property type="match status" value="13"/>
</dbReference>
<dbReference type="GO" id="GO:0035721">
    <property type="term" value="P:intraciliary retrograde transport"/>
    <property type="evidence" value="ECO:0007669"/>
    <property type="project" value="TreeGrafter"/>
</dbReference>
<evidence type="ECO:0000256" key="3">
    <source>
        <dbReference type="ARBA" id="ARBA00022803"/>
    </source>
</evidence>
<dbReference type="PANTHER" id="PTHR14699:SF0">
    <property type="entry name" value="TETRATRICOPEPTIDE REPEAT PROTEIN 21 HOMOLOG"/>
    <property type="match status" value="1"/>
</dbReference>
<protein>
    <submittedName>
        <fullName evidence="10">Tetratricopeptide repeat protein 21b</fullName>
    </submittedName>
</protein>
<sequence>MKKGADPVLVFWKAFGIFQEGSVTEAIRELSRVQERREVQFAAATALIYYHERCRHIDQETIDTLTITLDEKESMASDKDLISAATFLWHTQQFKKAGQVVQKVMDNNANSLAAQTIKGWIYLSAPKEEYQQKSLQFFENVLNEEEGGNHKYLEAMLGRAKVYEKQKKYDIALEILSEVSVCYKSFNPAFIEKSKIHIFNGDWDQALETIQKVMIEERQNVEALRIYIFYLLSRETDLALVVDKMTDLLEAMRQQEPKNAELYYNLSRLFARFCGRKEVVLKKTMQMLELAISLNPENSLFHSEVGYQKQMLGDYAGAYTTYQKATSLDETNMTPLYGMIYCRIRQEMLDDAEQQLEFLNEIGDSLGKTADHVYLEAIIEWRKKGNRDIAIKLLDQALNLHISSTKTASGNLEFYIKLNADFLMELAQEYLVHCGSKPILANSQPPKYLIKAIKLLENVTKQNCGLTDAQLLLAKAKWLANDTNSALRELYNCLQKDPTMVEAHVLAALINCESGNTRAAENALEQAFAQDFKIRENPVFMLMRSEVEMKQAKWGEAVKTLEQAYELPGVKDQLMVGDSKAKKYSLPFGQEERARIFLNLVQAHCENKNFDAAKRILSRAVGEFSGTPEEVRVMLAQSDLAMKMGDTKKALNMLKKITPDNRSFVQAKKKQAQLYLDELKDRNNYTRCYLEILDADASVNNYKMVAQALMDIQEPEDAIQYYEKALELDPDDNILVREVGRALVMTHDYKRAIKFNDDFQLDLRTDLADLYIKLRAYEDAKRVLIEALKFLKDQKPDIDMKSKNVHYLLMMSKVFLEEDMQSPDWRFKENIDAKQALIEARALQTEVIELCRELSSDRLDQERHLAAEISFKLAKYLEERDGNLADAITAYNDCLSRKEDHQDAIFSLARLYQNMGNNDQCTSYCYRLLKIDPSNHNASYMLANLMLMKEKTDDAIQIYMQLLDKKPDNFNALAQLIELLRRAGRLPDVPKYLDKAEKAAARSSMAGLAFTKGLYHRYQGEPQAALKELNIARFDSFFGEAAISNMIDIYLNPINDMIYSSVETSDYQTSPDNIRAAQDLIRELNNRGVDTSIIECNALIHTKNKGSLELAAKKLQDILNKNKEYVPALVNMALCKFLQKKTTDARNYLKTCLKNEFQLQFAEYYEKAWLLLADFFISNNKYDLAEAELGKCLKYNKSMSKAEEFMGFIKEKEKIYVDAAGHYEVAWQMSNKRNATVGFRLAFNYMKANRFIDAIDVGKDILKVYPEYPKVHTDIIAKARSMIKA</sequence>
<evidence type="ECO:0000259" key="8">
    <source>
        <dbReference type="Pfam" id="PF25064"/>
    </source>
</evidence>
<dbReference type="InterPro" id="IPR011990">
    <property type="entry name" value="TPR-like_helical_dom_sf"/>
</dbReference>
<dbReference type="Pfam" id="PF25058">
    <property type="entry name" value="ARM_TT21"/>
    <property type="match status" value="1"/>
</dbReference>
<dbReference type="Pfam" id="PF07719">
    <property type="entry name" value="TPR_2"/>
    <property type="match status" value="1"/>
</dbReference>
<comment type="similarity">
    <text evidence="1">Belongs to the TTC21 family.</text>
</comment>
<dbReference type="Pfam" id="PF25062">
    <property type="entry name" value="ARM_TT21_N"/>
    <property type="match status" value="1"/>
</dbReference>
<dbReference type="InParanoid" id="A0A078A0D4"/>
<dbReference type="Gene3D" id="1.25.40.10">
    <property type="entry name" value="Tetratricopeptide repeat domain"/>
    <property type="match status" value="6"/>
</dbReference>
<dbReference type="OrthoDB" id="10259630at2759"/>
<dbReference type="InterPro" id="IPR056832">
    <property type="entry name" value="ARM_TT21_2nd"/>
</dbReference>
<reference evidence="10 11" key="1">
    <citation type="submission" date="2014-06" db="EMBL/GenBank/DDBJ databases">
        <authorList>
            <person name="Swart Estienne"/>
        </authorList>
    </citation>
    <scope>NUCLEOTIDE SEQUENCE [LARGE SCALE GENOMIC DNA]</scope>
    <source>
        <strain evidence="10 11">130c</strain>
    </source>
</reference>
<proteinExistence type="inferred from homology"/>
<evidence type="ECO:0000259" key="7">
    <source>
        <dbReference type="Pfam" id="PF25063"/>
    </source>
</evidence>
<dbReference type="EMBL" id="CCKQ01003760">
    <property type="protein sequence ID" value="CDW74903.1"/>
    <property type="molecule type" value="Genomic_DNA"/>
</dbReference>
<dbReference type="InterPro" id="IPR019734">
    <property type="entry name" value="TPR_rpt"/>
</dbReference>
<dbReference type="InterPro" id="IPR056836">
    <property type="entry name" value="ARM_TT21_4th"/>
</dbReference>
<dbReference type="InterPro" id="IPR040364">
    <property type="entry name" value="TTC21A/TTC21B"/>
</dbReference>
<evidence type="ECO:0000256" key="2">
    <source>
        <dbReference type="ARBA" id="ARBA00022737"/>
    </source>
</evidence>
<dbReference type="InterPro" id="IPR056834">
    <property type="entry name" value="ARM_TT21_C"/>
</dbReference>
<evidence type="ECO:0000259" key="9">
    <source>
        <dbReference type="Pfam" id="PF25068"/>
    </source>
</evidence>
<evidence type="ECO:0000256" key="4">
    <source>
        <dbReference type="PROSITE-ProRule" id="PRU00339"/>
    </source>
</evidence>
<dbReference type="Pfam" id="PF25060">
    <property type="entry name" value="ARM_TT21_2nd"/>
    <property type="match status" value="1"/>
</dbReference>
<dbReference type="Pfam" id="PF13181">
    <property type="entry name" value="TPR_8"/>
    <property type="match status" value="1"/>
</dbReference>
<accession>A0A078A0D4</accession>
<feature type="domain" description="Tetratricopeptide repeat protein 21A/21B fourth ARM" evidence="9">
    <location>
        <begin position="735"/>
        <end position="895"/>
    </location>
</feature>
<organism evidence="10 11">
    <name type="scientific">Stylonychia lemnae</name>
    <name type="common">Ciliate</name>
    <dbReference type="NCBI Taxonomy" id="5949"/>
    <lineage>
        <taxon>Eukaryota</taxon>
        <taxon>Sar</taxon>
        <taxon>Alveolata</taxon>
        <taxon>Ciliophora</taxon>
        <taxon>Intramacronucleata</taxon>
        <taxon>Spirotrichea</taxon>
        <taxon>Stichotrichia</taxon>
        <taxon>Sporadotrichida</taxon>
        <taxon>Oxytrichidae</taxon>
        <taxon>Stylonychinae</taxon>
        <taxon>Stylonychia</taxon>
    </lineage>
</organism>
<name>A0A078A0D4_STYLE</name>
<keyword evidence="3 4" id="KW-0802">TPR repeat</keyword>
<dbReference type="Pfam" id="PF25063">
    <property type="entry name" value="ARM_TT21_C"/>
    <property type="match status" value="1"/>
</dbReference>
<evidence type="ECO:0000256" key="1">
    <source>
        <dbReference type="ARBA" id="ARBA00010935"/>
    </source>
</evidence>
<dbReference type="PROSITE" id="PS50005">
    <property type="entry name" value="TPR"/>
    <property type="match status" value="3"/>
</dbReference>
<feature type="repeat" description="TPR" evidence="4">
    <location>
        <begin position="699"/>
        <end position="732"/>
    </location>
</feature>
<dbReference type="InterPro" id="IPR056833">
    <property type="entry name" value="ARM_TT21_N"/>
</dbReference>
<evidence type="ECO:0000259" key="6">
    <source>
        <dbReference type="Pfam" id="PF25062"/>
    </source>
</evidence>
<dbReference type="GO" id="GO:0061512">
    <property type="term" value="P:protein localization to cilium"/>
    <property type="evidence" value="ECO:0007669"/>
    <property type="project" value="TreeGrafter"/>
</dbReference>
<dbReference type="GO" id="GO:0005929">
    <property type="term" value="C:cilium"/>
    <property type="evidence" value="ECO:0007669"/>
    <property type="project" value="GOC"/>
</dbReference>
<dbReference type="GO" id="GO:0030991">
    <property type="term" value="C:intraciliary transport particle A"/>
    <property type="evidence" value="ECO:0007669"/>
    <property type="project" value="TreeGrafter"/>
</dbReference>
<keyword evidence="2" id="KW-0677">Repeat</keyword>
<gene>
    <name evidence="10" type="primary">Contig4594.g4909</name>
    <name evidence="10" type="ORF">STYLEM_3887</name>
</gene>
<dbReference type="Proteomes" id="UP000039865">
    <property type="component" value="Unassembled WGS sequence"/>
</dbReference>
<evidence type="ECO:0000313" key="11">
    <source>
        <dbReference type="Proteomes" id="UP000039865"/>
    </source>
</evidence>
<dbReference type="SUPFAM" id="SSF48452">
    <property type="entry name" value="TPR-like"/>
    <property type="match status" value="5"/>
</dbReference>
<feature type="domain" description="Tetratricopeptide repeat protein 21A/21B N-terminal ARM repeat" evidence="6">
    <location>
        <begin position="2"/>
        <end position="207"/>
    </location>
</feature>
<feature type="domain" description="Tetratricopeptide repeat protein 21A/21B second ARM" evidence="5">
    <location>
        <begin position="244"/>
        <end position="513"/>
    </location>
</feature>
<feature type="domain" description="Tetratricopeptide repeat protein 21A/21B fifth ARM repeats" evidence="8">
    <location>
        <begin position="937"/>
        <end position="1051"/>
    </location>
</feature>
<evidence type="ECO:0000259" key="5">
    <source>
        <dbReference type="Pfam" id="PF25060"/>
    </source>
</evidence>
<dbReference type="PANTHER" id="PTHR14699">
    <property type="entry name" value="STI2 PROTEIN-RELATED"/>
    <property type="match status" value="1"/>
</dbReference>
<keyword evidence="11" id="KW-1185">Reference proteome</keyword>
<feature type="repeat" description="TPR" evidence="4">
    <location>
        <begin position="902"/>
        <end position="935"/>
    </location>
</feature>
<dbReference type="InterPro" id="IPR013105">
    <property type="entry name" value="TPR_2"/>
</dbReference>
<dbReference type="Pfam" id="PF25068">
    <property type="entry name" value="ARM_TT21_4th"/>
    <property type="match status" value="1"/>
</dbReference>
<dbReference type="InterPro" id="IPR056835">
    <property type="entry name" value="ARM_TT21_5th"/>
</dbReference>
<dbReference type="Pfam" id="PF25064">
    <property type="entry name" value="ARM_TT21_5th"/>
    <property type="match status" value="1"/>
</dbReference>
<dbReference type="PROSITE" id="PS50293">
    <property type="entry name" value="TPR_REGION"/>
    <property type="match status" value="1"/>
</dbReference>
<feature type="domain" description="Tetratricopeptide repeat protein 21A/21B C-terminal ARM" evidence="7">
    <location>
        <begin position="1077"/>
        <end position="1280"/>
    </location>
</feature>
<dbReference type="OMA" id="NATCVRA"/>
<evidence type="ECO:0000313" key="10">
    <source>
        <dbReference type="EMBL" id="CDW74903.1"/>
    </source>
</evidence>